<proteinExistence type="predicted"/>
<gene>
    <name evidence="1" type="ORF">AB433_03375</name>
</gene>
<dbReference type="RefSeq" id="WP_047819917.1">
    <property type="nucleotide sequence ID" value="NZ_CP011770.1"/>
</dbReference>
<evidence type="ECO:0000313" key="1">
    <source>
        <dbReference type="EMBL" id="AKM09226.1"/>
    </source>
</evidence>
<organism evidence="1 2">
    <name type="scientific">Croceicoccus naphthovorans</name>
    <dbReference type="NCBI Taxonomy" id="1348774"/>
    <lineage>
        <taxon>Bacteria</taxon>
        <taxon>Pseudomonadati</taxon>
        <taxon>Pseudomonadota</taxon>
        <taxon>Alphaproteobacteria</taxon>
        <taxon>Sphingomonadales</taxon>
        <taxon>Erythrobacteraceae</taxon>
        <taxon>Croceicoccus</taxon>
    </lineage>
</organism>
<dbReference type="OrthoDB" id="7431993at2"/>
<dbReference type="PATRIC" id="fig|1348774.3.peg.705"/>
<dbReference type="STRING" id="1348774.AB433_03375"/>
<dbReference type="EMBL" id="CP011770">
    <property type="protein sequence ID" value="AKM09226.1"/>
    <property type="molecule type" value="Genomic_DNA"/>
</dbReference>
<dbReference type="KEGG" id="cna:AB433_03375"/>
<evidence type="ECO:0000313" key="2">
    <source>
        <dbReference type="Proteomes" id="UP000035287"/>
    </source>
</evidence>
<dbReference type="AlphaFoldDB" id="A0A0G3XF09"/>
<dbReference type="Proteomes" id="UP000035287">
    <property type="component" value="Chromosome"/>
</dbReference>
<reference evidence="1 2" key="1">
    <citation type="submission" date="2015-06" db="EMBL/GenBank/DDBJ databases">
        <authorList>
            <person name="Zeng Y."/>
            <person name="Huang Y."/>
        </authorList>
    </citation>
    <scope>NUCLEOTIDE SEQUENCE [LARGE SCALE GENOMIC DNA]</scope>
    <source>
        <strain evidence="1 2">PQ-2</strain>
    </source>
</reference>
<name>A0A0G3XF09_9SPHN</name>
<sequence>MGQFQGALPAAARWDRAETPSLDTVRLIGLVAGAAHLLRDAFAAPVRWWLDLGGLGLAWFAVDLIGVVALAAFAWEFGLRRRAPFALYALALLPISLFIAAATVGPAPAFLGAAFKMFVPIYAGWLLAGVDLPALSRMRRLLVMVCLLTIAGVVIDQFVTYPWSGLAIEQFGQEKTVDRVWWIQSVTRFGGFSGESTTAAMIALLTLLLVHRKLSPTAAIALGLGVIATCWIATSRTALVVSIMATVFIAVQAYFLAPLRTREAHRVLAVGSFLLVLVPLVMVVAASSIRFEEISPNLASFQQRVRESWQFPFVFLADRSPQSLVFGCGLGCLTFPARYSEWASLLRPIDNFYLTSFAMFGLCFVPLVAGMVLAALKEQDRTKLLLIAAINLYVLSVEAYSPAFALFVIGYATSGMHLIRLGREEAPVSRSALSMAG</sequence>
<accession>A0A0G3XF09</accession>
<keyword evidence="2" id="KW-1185">Reference proteome</keyword>
<protein>
    <submittedName>
        <fullName evidence="1">Uncharacterized protein</fullName>
    </submittedName>
</protein>